<evidence type="ECO:0000256" key="10">
    <source>
        <dbReference type="ARBA" id="ARBA00023289"/>
    </source>
</evidence>
<dbReference type="GO" id="GO:0000750">
    <property type="term" value="P:pheromone-dependent signal transduction involved in conjugation with cellular fusion"/>
    <property type="evidence" value="ECO:0007669"/>
    <property type="project" value="InterPro"/>
</dbReference>
<feature type="non-terminal residue" evidence="12">
    <location>
        <position position="163"/>
    </location>
</feature>
<keyword evidence="5" id="KW-0488">Methylation</keyword>
<comment type="similarity">
    <text evidence="2">Belongs to the G protein gamma family.</text>
</comment>
<dbReference type="FunFam" id="4.10.260.10:FF:000003">
    <property type="entry name" value="G-protein complex gamma subunit Ste18/GpgA"/>
    <property type="match status" value="1"/>
</dbReference>
<evidence type="ECO:0000256" key="9">
    <source>
        <dbReference type="ARBA" id="ARBA00023288"/>
    </source>
</evidence>
<dbReference type="Pfam" id="PF00631">
    <property type="entry name" value="G-gamma"/>
    <property type="match status" value="1"/>
</dbReference>
<evidence type="ECO:0000256" key="1">
    <source>
        <dbReference type="ARBA" id="ARBA00004170"/>
    </source>
</evidence>
<evidence type="ECO:0000313" key="13">
    <source>
        <dbReference type="Proteomes" id="UP000738359"/>
    </source>
</evidence>
<dbReference type="GO" id="GO:0031681">
    <property type="term" value="F:G-protein beta-subunit binding"/>
    <property type="evidence" value="ECO:0007669"/>
    <property type="project" value="InterPro"/>
</dbReference>
<organism evidence="12 13">
    <name type="scientific">Mortierella alpina</name>
    <name type="common">Oleaginous fungus</name>
    <name type="synonym">Mortierella renispora</name>
    <dbReference type="NCBI Taxonomy" id="64518"/>
    <lineage>
        <taxon>Eukaryota</taxon>
        <taxon>Fungi</taxon>
        <taxon>Fungi incertae sedis</taxon>
        <taxon>Mucoromycota</taxon>
        <taxon>Mortierellomycotina</taxon>
        <taxon>Mortierellomycetes</taxon>
        <taxon>Mortierellales</taxon>
        <taxon>Mortierellaceae</taxon>
        <taxon>Mortierella</taxon>
    </lineage>
</organism>
<dbReference type="OrthoDB" id="19232at2759"/>
<name>A0A9P6JA42_MORAP</name>
<dbReference type="InterPro" id="IPR015898">
    <property type="entry name" value="G-protein_gamma-like_dom"/>
</dbReference>
<reference evidence="12" key="1">
    <citation type="journal article" date="2020" name="Fungal Divers.">
        <title>Resolving the Mortierellaceae phylogeny through synthesis of multi-gene phylogenetics and phylogenomics.</title>
        <authorList>
            <person name="Vandepol N."/>
            <person name="Liber J."/>
            <person name="Desiro A."/>
            <person name="Na H."/>
            <person name="Kennedy M."/>
            <person name="Barry K."/>
            <person name="Grigoriev I.V."/>
            <person name="Miller A.N."/>
            <person name="O'Donnell K."/>
            <person name="Stajich J.E."/>
            <person name="Bonito G."/>
        </authorList>
    </citation>
    <scope>NUCLEOTIDE SEQUENCE</scope>
    <source>
        <strain evidence="12">CK1249</strain>
    </source>
</reference>
<feature type="domain" description="G protein gamma" evidence="11">
    <location>
        <begin position="91"/>
        <end position="163"/>
    </location>
</feature>
<keyword evidence="8" id="KW-0807">Transducer</keyword>
<dbReference type="PANTHER" id="PTHR28189">
    <property type="entry name" value="GUANINE NUCLEOTIDE-BINDING PROTEIN SUBUNIT GAMMA"/>
    <property type="match status" value="1"/>
</dbReference>
<comment type="caution">
    <text evidence="12">The sequence shown here is derived from an EMBL/GenBank/DDBJ whole genome shotgun (WGS) entry which is preliminary data.</text>
</comment>
<gene>
    <name evidence="12" type="ORF">BGZ70_004367</name>
</gene>
<keyword evidence="9" id="KW-0449">Lipoprotein</keyword>
<comment type="subunit">
    <text evidence="3">G proteins are composed of 3 units, alpha, beta and gamma.</text>
</comment>
<evidence type="ECO:0000256" key="7">
    <source>
        <dbReference type="ARBA" id="ARBA00023139"/>
    </source>
</evidence>
<dbReference type="AlphaFoldDB" id="A0A9P6JA42"/>
<sequence>TTNDMDVNDIHNNNNNYYSSGSNGIASSTTAVTTPTSMTAQSANQRLRTSTSIMGAASGSGSSSEETATSSVSLSASATPAVIPLTMTIGGSSGVSEVKLKRFLEHNQRLREQLEMRRIPVSEASQSLIQYVTSTQDGLLPSLWGTTGTDPFAKPSSGCCTII</sequence>
<dbReference type="SMART" id="SM01224">
    <property type="entry name" value="G_gamma"/>
    <property type="match status" value="1"/>
</dbReference>
<keyword evidence="6" id="KW-0472">Membrane</keyword>
<evidence type="ECO:0000256" key="5">
    <source>
        <dbReference type="ARBA" id="ARBA00022481"/>
    </source>
</evidence>
<protein>
    <recommendedName>
        <fullName evidence="4">Guanine nucleotide-binding protein subunit gamma</fullName>
    </recommendedName>
</protein>
<dbReference type="GO" id="GO:0007186">
    <property type="term" value="P:G protein-coupled receptor signaling pathway"/>
    <property type="evidence" value="ECO:0007669"/>
    <property type="project" value="InterPro"/>
</dbReference>
<dbReference type="Proteomes" id="UP000738359">
    <property type="component" value="Unassembled WGS sequence"/>
</dbReference>
<evidence type="ECO:0000256" key="4">
    <source>
        <dbReference type="ARBA" id="ARBA00016111"/>
    </source>
</evidence>
<dbReference type="InterPro" id="IPR036284">
    <property type="entry name" value="GGL_sf"/>
</dbReference>
<dbReference type="InterPro" id="IPR041848">
    <property type="entry name" value="Ste18_fungal"/>
</dbReference>
<proteinExistence type="inferred from homology"/>
<dbReference type="EMBL" id="JAAAHY010000232">
    <property type="protein sequence ID" value="KAF9965669.1"/>
    <property type="molecule type" value="Genomic_DNA"/>
</dbReference>
<evidence type="ECO:0000313" key="12">
    <source>
        <dbReference type="EMBL" id="KAF9965669.1"/>
    </source>
</evidence>
<dbReference type="Gene3D" id="4.10.260.10">
    <property type="entry name" value="Transducin (heterotrimeric G protein), gamma chain"/>
    <property type="match status" value="1"/>
</dbReference>
<evidence type="ECO:0000256" key="2">
    <source>
        <dbReference type="ARBA" id="ARBA00007431"/>
    </source>
</evidence>
<evidence type="ECO:0000256" key="3">
    <source>
        <dbReference type="ARBA" id="ARBA00011581"/>
    </source>
</evidence>
<dbReference type="PROSITE" id="PS50058">
    <property type="entry name" value="G_PROTEIN_GAMMA"/>
    <property type="match status" value="1"/>
</dbReference>
<evidence type="ECO:0000259" key="11">
    <source>
        <dbReference type="PROSITE" id="PS50058"/>
    </source>
</evidence>
<dbReference type="GO" id="GO:0005834">
    <property type="term" value="C:heterotrimeric G-protein complex"/>
    <property type="evidence" value="ECO:0007669"/>
    <property type="project" value="TreeGrafter"/>
</dbReference>
<keyword evidence="7" id="KW-0564">Palmitate</keyword>
<dbReference type="PANTHER" id="PTHR28189:SF1">
    <property type="entry name" value="GUANINE NUCLEOTIDE-BINDING PROTEIN SUBUNIT GAMMA"/>
    <property type="match status" value="1"/>
</dbReference>
<keyword evidence="13" id="KW-1185">Reference proteome</keyword>
<keyword evidence="10" id="KW-0636">Prenylation</keyword>
<dbReference type="SUPFAM" id="SSF48670">
    <property type="entry name" value="Transducin (heterotrimeric G protein), gamma chain"/>
    <property type="match status" value="1"/>
</dbReference>
<evidence type="ECO:0000256" key="6">
    <source>
        <dbReference type="ARBA" id="ARBA00023136"/>
    </source>
</evidence>
<evidence type="ECO:0000256" key="8">
    <source>
        <dbReference type="ARBA" id="ARBA00023224"/>
    </source>
</evidence>
<comment type="subcellular location">
    <subcellularLocation>
        <location evidence="1">Membrane</location>
        <topology evidence="1">Peripheral membrane protein</topology>
    </subcellularLocation>
</comment>
<accession>A0A9P6JA42</accession>